<protein>
    <submittedName>
        <fullName evidence="3">Uncharacterized protein</fullName>
    </submittedName>
</protein>
<proteinExistence type="predicted"/>
<keyword evidence="4" id="KW-1185">Reference proteome</keyword>
<evidence type="ECO:0000313" key="4">
    <source>
        <dbReference type="Proteomes" id="UP000799440"/>
    </source>
</evidence>
<feature type="transmembrane region" description="Helical" evidence="2">
    <location>
        <begin position="55"/>
        <end position="75"/>
    </location>
</feature>
<feature type="compositionally biased region" description="Polar residues" evidence="1">
    <location>
        <begin position="650"/>
        <end position="664"/>
    </location>
</feature>
<dbReference type="OrthoDB" id="5368516at2759"/>
<evidence type="ECO:0000256" key="2">
    <source>
        <dbReference type="SAM" id="Phobius"/>
    </source>
</evidence>
<feature type="compositionally biased region" description="Pro residues" evidence="1">
    <location>
        <begin position="618"/>
        <end position="628"/>
    </location>
</feature>
<feature type="transmembrane region" description="Helical" evidence="2">
    <location>
        <begin position="172"/>
        <end position="193"/>
    </location>
</feature>
<keyword evidence="2" id="KW-0472">Membrane</keyword>
<evidence type="ECO:0000256" key="1">
    <source>
        <dbReference type="SAM" id="MobiDB-lite"/>
    </source>
</evidence>
<name>A0A6A6V3X2_9PLEO</name>
<organism evidence="3 4">
    <name type="scientific">Sporormia fimetaria CBS 119925</name>
    <dbReference type="NCBI Taxonomy" id="1340428"/>
    <lineage>
        <taxon>Eukaryota</taxon>
        <taxon>Fungi</taxon>
        <taxon>Dikarya</taxon>
        <taxon>Ascomycota</taxon>
        <taxon>Pezizomycotina</taxon>
        <taxon>Dothideomycetes</taxon>
        <taxon>Pleosporomycetidae</taxon>
        <taxon>Pleosporales</taxon>
        <taxon>Sporormiaceae</taxon>
        <taxon>Sporormia</taxon>
    </lineage>
</organism>
<feature type="compositionally biased region" description="Polar residues" evidence="1">
    <location>
        <begin position="570"/>
        <end position="585"/>
    </location>
</feature>
<feature type="transmembrane region" description="Helical" evidence="2">
    <location>
        <begin position="96"/>
        <end position="117"/>
    </location>
</feature>
<feature type="transmembrane region" description="Helical" evidence="2">
    <location>
        <begin position="213"/>
        <end position="238"/>
    </location>
</feature>
<reference evidence="3" key="1">
    <citation type="journal article" date="2020" name="Stud. Mycol.">
        <title>101 Dothideomycetes genomes: a test case for predicting lifestyles and emergence of pathogens.</title>
        <authorList>
            <person name="Haridas S."/>
            <person name="Albert R."/>
            <person name="Binder M."/>
            <person name="Bloem J."/>
            <person name="Labutti K."/>
            <person name="Salamov A."/>
            <person name="Andreopoulos B."/>
            <person name="Baker S."/>
            <person name="Barry K."/>
            <person name="Bills G."/>
            <person name="Bluhm B."/>
            <person name="Cannon C."/>
            <person name="Castanera R."/>
            <person name="Culley D."/>
            <person name="Daum C."/>
            <person name="Ezra D."/>
            <person name="Gonzalez J."/>
            <person name="Henrissat B."/>
            <person name="Kuo A."/>
            <person name="Liang C."/>
            <person name="Lipzen A."/>
            <person name="Lutzoni F."/>
            <person name="Magnuson J."/>
            <person name="Mondo S."/>
            <person name="Nolan M."/>
            <person name="Ohm R."/>
            <person name="Pangilinan J."/>
            <person name="Park H.-J."/>
            <person name="Ramirez L."/>
            <person name="Alfaro M."/>
            <person name="Sun H."/>
            <person name="Tritt A."/>
            <person name="Yoshinaga Y."/>
            <person name="Zwiers L.-H."/>
            <person name="Turgeon B."/>
            <person name="Goodwin S."/>
            <person name="Spatafora J."/>
            <person name="Crous P."/>
            <person name="Grigoriev I."/>
        </authorList>
    </citation>
    <scope>NUCLEOTIDE SEQUENCE</scope>
    <source>
        <strain evidence="3">CBS 119925</strain>
    </source>
</reference>
<evidence type="ECO:0000313" key="3">
    <source>
        <dbReference type="EMBL" id="KAF2744509.1"/>
    </source>
</evidence>
<gene>
    <name evidence="3" type="ORF">M011DRAFT_408485</name>
</gene>
<feature type="transmembrane region" description="Helical" evidence="2">
    <location>
        <begin position="289"/>
        <end position="308"/>
    </location>
</feature>
<dbReference type="EMBL" id="MU006588">
    <property type="protein sequence ID" value="KAF2744509.1"/>
    <property type="molecule type" value="Genomic_DNA"/>
</dbReference>
<keyword evidence="2" id="KW-1133">Transmembrane helix</keyword>
<feature type="region of interest" description="Disordered" evidence="1">
    <location>
        <begin position="382"/>
        <end position="404"/>
    </location>
</feature>
<dbReference type="Proteomes" id="UP000799440">
    <property type="component" value="Unassembled WGS sequence"/>
</dbReference>
<feature type="transmembrane region" description="Helical" evidence="2">
    <location>
        <begin position="137"/>
        <end position="160"/>
    </location>
</feature>
<keyword evidence="2" id="KW-0812">Transmembrane</keyword>
<dbReference type="AlphaFoldDB" id="A0A6A6V3X2"/>
<feature type="region of interest" description="Disordered" evidence="1">
    <location>
        <begin position="567"/>
        <end position="696"/>
    </location>
</feature>
<accession>A0A6A6V3X2</accession>
<sequence>MEPWTPQLLQLDARGEFNVSLNNSAAQMVPYLPNSVTKSIIESLQRQKVAQLRTMHLTIGVFSLVVALTIVLRIVMDARRAAGKTRSNLIHSIHPAETFPLVLACGSGLQQIIFVAAQSTNLNNPFSNNCRGLAMVTLPAIFLTGYITLVFGIELALRAFRTERFAPRGKWNATICVGVVTFLVILTWMPTVAWPMYNMCVGRLIWFAGRYELIIITVLGILVVSCMTLAALVSIQLLRTSNMDPSERIAASRMCYYLVLAALVYALVIPVEVQAIRRDFLNTHAVSRMAEVALFSYGILIGFFHLLLRANASRMVISPINDESSASAQGKKRPKIRFFGPSDLHMTISGPLALQGGHRTDSRQGLIDVGQEKDRFYDPEYLGAHEKPLSPDSMRSMGSVDPTKWPLPPDPLELPVQQVAQNVSDGHKRTKSSYSLFPTRAEDIPRLPATVYTPPNPKPGNQSRVSNLALRRQARRSSLGNTKSVTDVSEAFNFLTKPPPLFSSRHRREHSTDSSATVQIGLRFSVAPATLAAAKCTAMNRQVEGHQPVMRREESDDSVETLGLPIQVPSDASSMTAATSGNAEASPSPMGWPRPPKGATTAVRPVQQEMTQRGKTLPPTPRSRPTSPPTAQTSSLRNQVMSGLRMNPISPGSSRRNMSPTGTGRSPPVRSPTAMERIPLGPGGTMASSPPPNGWI</sequence>
<feature type="transmembrane region" description="Helical" evidence="2">
    <location>
        <begin position="250"/>
        <end position="269"/>
    </location>
</feature>